<dbReference type="WBParaSite" id="ASIM_0001925801-mRNA-1">
    <property type="protein sequence ID" value="ASIM_0001925801-mRNA-1"/>
    <property type="gene ID" value="ASIM_0001925801"/>
</dbReference>
<gene>
    <name evidence="2" type="ORF">ASIM_LOCUS18652</name>
</gene>
<reference evidence="2 3" key="2">
    <citation type="submission" date="2018-11" db="EMBL/GenBank/DDBJ databases">
        <authorList>
            <consortium name="Pathogen Informatics"/>
        </authorList>
    </citation>
    <scope>NUCLEOTIDE SEQUENCE [LARGE SCALE GENOMIC DNA]</scope>
</reference>
<evidence type="ECO:0000313" key="4">
    <source>
        <dbReference type="WBParaSite" id="ASIM_0001925801-mRNA-1"/>
    </source>
</evidence>
<proteinExistence type="predicted"/>
<dbReference type="AlphaFoldDB" id="A0A0M3KE53"/>
<feature type="region of interest" description="Disordered" evidence="1">
    <location>
        <begin position="190"/>
        <end position="209"/>
    </location>
</feature>
<reference evidence="4" key="1">
    <citation type="submission" date="2017-02" db="UniProtKB">
        <authorList>
            <consortium name="WormBaseParasite"/>
        </authorList>
    </citation>
    <scope>IDENTIFICATION</scope>
</reference>
<accession>A0A0M3KE53</accession>
<dbReference type="OrthoDB" id="5876817at2759"/>
<protein>
    <submittedName>
        <fullName evidence="2 4">Uncharacterized protein</fullName>
    </submittedName>
</protein>
<evidence type="ECO:0000313" key="2">
    <source>
        <dbReference type="EMBL" id="VDK65698.1"/>
    </source>
</evidence>
<evidence type="ECO:0000256" key="1">
    <source>
        <dbReference type="SAM" id="MobiDB-lite"/>
    </source>
</evidence>
<organism evidence="4">
    <name type="scientific">Anisakis simplex</name>
    <name type="common">Herring worm</name>
    <dbReference type="NCBI Taxonomy" id="6269"/>
    <lineage>
        <taxon>Eukaryota</taxon>
        <taxon>Metazoa</taxon>
        <taxon>Ecdysozoa</taxon>
        <taxon>Nematoda</taxon>
        <taxon>Chromadorea</taxon>
        <taxon>Rhabditida</taxon>
        <taxon>Spirurina</taxon>
        <taxon>Ascaridomorpha</taxon>
        <taxon>Ascaridoidea</taxon>
        <taxon>Anisakidae</taxon>
        <taxon>Anisakis</taxon>
        <taxon>Anisakis simplex complex</taxon>
    </lineage>
</organism>
<sequence length="285" mass="31642">MNEKFQVEEIESVLGNAFQAAAMTSRSIAPQQHNDQLVPQKPHQLRPQSKSIITPQRFINSGVMPPPGNRRYSSNRTSTILIDSNPASLQSHPTPLLITDTKGTRIGKTDTVASNVSSDTAKGSVMESKACLNGTTDRVTPLMATPVTTKQRPLCTSAALLNRLFGGHLSSKSRMNSELFSNKENAVDAASGIGKNEDSTKINPPLKRRRRPVSAVFSQAFHRLSSSTSIYNSNKRVSWPFIRFFFVHQASDLKCDTFDKHLNYECSTCKRGKRVPEVELTRFFE</sequence>
<dbReference type="Proteomes" id="UP000267096">
    <property type="component" value="Unassembled WGS sequence"/>
</dbReference>
<evidence type="ECO:0000313" key="3">
    <source>
        <dbReference type="Proteomes" id="UP000267096"/>
    </source>
</evidence>
<keyword evidence="3" id="KW-1185">Reference proteome</keyword>
<dbReference type="EMBL" id="UYRR01035862">
    <property type="protein sequence ID" value="VDK65698.1"/>
    <property type="molecule type" value="Genomic_DNA"/>
</dbReference>
<name>A0A0M3KE53_ANISI</name>